<dbReference type="AlphaFoldDB" id="A0A4R2R6N3"/>
<name>A0A4R2R6N3_9RHOB</name>
<evidence type="ECO:0000313" key="2">
    <source>
        <dbReference type="Proteomes" id="UP000295050"/>
    </source>
</evidence>
<protein>
    <submittedName>
        <fullName evidence="1">Uncharacterized protein</fullName>
    </submittedName>
</protein>
<accession>A0A4R2R6N3</accession>
<keyword evidence="2" id="KW-1185">Reference proteome</keyword>
<organism evidence="1 2">
    <name type="scientific">Rhodovulum bhavnagarense</name>
    <dbReference type="NCBI Taxonomy" id="992286"/>
    <lineage>
        <taxon>Bacteria</taxon>
        <taxon>Pseudomonadati</taxon>
        <taxon>Pseudomonadota</taxon>
        <taxon>Alphaproteobacteria</taxon>
        <taxon>Rhodobacterales</taxon>
        <taxon>Paracoccaceae</taxon>
        <taxon>Rhodovulum</taxon>
    </lineage>
</organism>
<comment type="caution">
    <text evidence="1">The sequence shown here is derived from an EMBL/GenBank/DDBJ whole genome shotgun (WGS) entry which is preliminary data.</text>
</comment>
<evidence type="ECO:0000313" key="1">
    <source>
        <dbReference type="EMBL" id="TCP58712.1"/>
    </source>
</evidence>
<dbReference type="RefSeq" id="WP_165910203.1">
    <property type="nucleotide sequence ID" value="NZ_SLXU01000018.1"/>
</dbReference>
<proteinExistence type="predicted"/>
<dbReference type="EMBL" id="SLXU01000018">
    <property type="protein sequence ID" value="TCP58712.1"/>
    <property type="molecule type" value="Genomic_DNA"/>
</dbReference>
<gene>
    <name evidence="1" type="ORF">EV663_11842</name>
</gene>
<dbReference type="Proteomes" id="UP000295050">
    <property type="component" value="Unassembled WGS sequence"/>
</dbReference>
<reference evidence="1 2" key="1">
    <citation type="submission" date="2019-03" db="EMBL/GenBank/DDBJ databases">
        <title>Genomic Encyclopedia of Type Strains, Phase IV (KMG-IV): sequencing the most valuable type-strain genomes for metagenomic binning, comparative biology and taxonomic classification.</title>
        <authorList>
            <person name="Goeker M."/>
        </authorList>
    </citation>
    <scope>NUCLEOTIDE SEQUENCE [LARGE SCALE GENOMIC DNA]</scope>
    <source>
        <strain evidence="1 2">DSM 24766</strain>
    </source>
</reference>
<sequence length="51" mass="5966">MHPTQGHPQPRPHATTLLRDVWNEMISTGLFEVSAGERFVEHMIERIERRA</sequence>